<dbReference type="RefSeq" id="WP_350786189.1">
    <property type="nucleotide sequence ID" value="NZ_JBEPEK010000313.1"/>
</dbReference>
<sequence>MDRFPNAADVDFHSPLDLTKAAAAVLDAEGRISGWGASAQRLLGHPPEDVLGRPAARLLAADPG</sequence>
<protein>
    <submittedName>
        <fullName evidence="2">PAS domain-containing protein</fullName>
    </submittedName>
</protein>
<comment type="caution">
    <text evidence="2">The sequence shown here is derived from an EMBL/GenBank/DDBJ whole genome shotgun (WGS) entry which is preliminary data.</text>
</comment>
<dbReference type="InterPro" id="IPR035965">
    <property type="entry name" value="PAS-like_dom_sf"/>
</dbReference>
<gene>
    <name evidence="2" type="ORF">ABT404_33015</name>
</gene>
<dbReference type="CDD" id="cd00130">
    <property type="entry name" value="PAS"/>
    <property type="match status" value="1"/>
</dbReference>
<evidence type="ECO:0000259" key="1">
    <source>
        <dbReference type="PROSITE" id="PS50112"/>
    </source>
</evidence>
<dbReference type="InterPro" id="IPR013767">
    <property type="entry name" value="PAS_fold"/>
</dbReference>
<evidence type="ECO:0000313" key="3">
    <source>
        <dbReference type="Proteomes" id="UP001474181"/>
    </source>
</evidence>
<feature type="non-terminal residue" evidence="2">
    <location>
        <position position="64"/>
    </location>
</feature>
<dbReference type="InterPro" id="IPR000014">
    <property type="entry name" value="PAS"/>
</dbReference>
<dbReference type="PROSITE" id="PS50112">
    <property type="entry name" value="PAS"/>
    <property type="match status" value="1"/>
</dbReference>
<evidence type="ECO:0000313" key="2">
    <source>
        <dbReference type="EMBL" id="MER7184234.1"/>
    </source>
</evidence>
<dbReference type="EMBL" id="JBEPEK010000313">
    <property type="protein sequence ID" value="MER7184234.1"/>
    <property type="molecule type" value="Genomic_DNA"/>
</dbReference>
<organism evidence="2 3">
    <name type="scientific">Streptomyces hyaluromycini</name>
    <dbReference type="NCBI Taxonomy" id="1377993"/>
    <lineage>
        <taxon>Bacteria</taxon>
        <taxon>Bacillati</taxon>
        <taxon>Actinomycetota</taxon>
        <taxon>Actinomycetes</taxon>
        <taxon>Kitasatosporales</taxon>
        <taxon>Streptomycetaceae</taxon>
        <taxon>Streptomyces</taxon>
    </lineage>
</organism>
<dbReference type="Pfam" id="PF00989">
    <property type="entry name" value="PAS"/>
    <property type="match status" value="1"/>
</dbReference>
<dbReference type="SUPFAM" id="SSF55785">
    <property type="entry name" value="PYP-like sensor domain (PAS domain)"/>
    <property type="match status" value="1"/>
</dbReference>
<dbReference type="Gene3D" id="3.30.450.20">
    <property type="entry name" value="PAS domain"/>
    <property type="match status" value="1"/>
</dbReference>
<dbReference type="Proteomes" id="UP001474181">
    <property type="component" value="Unassembled WGS sequence"/>
</dbReference>
<keyword evidence="3" id="KW-1185">Reference proteome</keyword>
<feature type="domain" description="PAS" evidence="1">
    <location>
        <begin position="8"/>
        <end position="53"/>
    </location>
</feature>
<reference evidence="2 3" key="1">
    <citation type="submission" date="2024-06" db="EMBL/GenBank/DDBJ databases">
        <title>The Natural Products Discovery Center: Release of the First 8490 Sequenced Strains for Exploring Actinobacteria Biosynthetic Diversity.</title>
        <authorList>
            <person name="Kalkreuter E."/>
            <person name="Kautsar S.A."/>
            <person name="Yang D."/>
            <person name="Bader C.D."/>
            <person name="Teijaro C.N."/>
            <person name="Fluegel L."/>
            <person name="Davis C.M."/>
            <person name="Simpson J.R."/>
            <person name="Lauterbach L."/>
            <person name="Steele A.D."/>
            <person name="Gui C."/>
            <person name="Meng S."/>
            <person name="Li G."/>
            <person name="Viehrig K."/>
            <person name="Ye F."/>
            <person name="Su P."/>
            <person name="Kiefer A.F."/>
            <person name="Nichols A."/>
            <person name="Cepeda A.J."/>
            <person name="Yan W."/>
            <person name="Fan B."/>
            <person name="Jiang Y."/>
            <person name="Adhikari A."/>
            <person name="Zheng C.-J."/>
            <person name="Schuster L."/>
            <person name="Cowan T.M."/>
            <person name="Smanski M.J."/>
            <person name="Chevrette M.G."/>
            <person name="De Carvalho L.P.S."/>
            <person name="Shen B."/>
        </authorList>
    </citation>
    <scope>NUCLEOTIDE SEQUENCE [LARGE SCALE GENOMIC DNA]</scope>
    <source>
        <strain evidence="2 3">NPDC000234</strain>
    </source>
</reference>
<accession>A0ABV1X5C4</accession>
<proteinExistence type="predicted"/>
<name>A0ABV1X5C4_9ACTN</name>